<organism evidence="11 12">
    <name type="scientific">Methanothermus fervidus (strain ATCC 43054 / DSM 2088 / JCM 10308 / V24 S)</name>
    <dbReference type="NCBI Taxonomy" id="523846"/>
    <lineage>
        <taxon>Archaea</taxon>
        <taxon>Methanobacteriati</taxon>
        <taxon>Methanobacteriota</taxon>
        <taxon>Methanomada group</taxon>
        <taxon>Methanobacteria</taxon>
        <taxon>Methanobacteriales</taxon>
        <taxon>Methanothermaceae</taxon>
        <taxon>Methanothermus</taxon>
    </lineage>
</organism>
<evidence type="ECO:0000256" key="6">
    <source>
        <dbReference type="ARBA" id="ARBA00022840"/>
    </source>
</evidence>
<feature type="binding site" evidence="9">
    <location>
        <position position="284"/>
    </location>
    <ligand>
        <name>ATP</name>
        <dbReference type="ChEBI" id="CHEBI:30616"/>
    </ligand>
</feature>
<dbReference type="CDD" id="cd11716">
    <property type="entry name" value="THUMP_ThiI"/>
    <property type="match status" value="1"/>
</dbReference>
<accession>E3GXC0</accession>
<keyword evidence="8 9" id="KW-0784">Thiamine biosynthesis</keyword>
<dbReference type="GO" id="GO:0000049">
    <property type="term" value="F:tRNA binding"/>
    <property type="evidence" value="ECO:0007669"/>
    <property type="project" value="UniProtKB-UniRule"/>
</dbReference>
<dbReference type="Pfam" id="PF02568">
    <property type="entry name" value="ThiI"/>
    <property type="match status" value="1"/>
</dbReference>
<comment type="subcellular location">
    <subcellularLocation>
        <location evidence="1 9">Cytoplasm</location>
    </subcellularLocation>
</comment>
<dbReference type="InterPro" id="IPR049961">
    <property type="entry name" value="ThiI_N"/>
</dbReference>
<evidence type="ECO:0000256" key="1">
    <source>
        <dbReference type="ARBA" id="ARBA00004496"/>
    </source>
</evidence>
<dbReference type="SUPFAM" id="SSF52402">
    <property type="entry name" value="Adenine nucleotide alpha hydrolases-like"/>
    <property type="match status" value="1"/>
</dbReference>
<keyword evidence="3 9" id="KW-0820">tRNA-binding</keyword>
<comment type="catalytic activity">
    <reaction evidence="9">
        <text>[ThiI sulfur-carrier protein]-S-sulfanyl-L-cysteine + a uridine in tRNA + 2 reduced [2Fe-2S]-[ferredoxin] + ATP + H(+) = [ThiI sulfur-carrier protein]-L-cysteine + a 4-thiouridine in tRNA + 2 oxidized [2Fe-2S]-[ferredoxin] + AMP + diphosphate</text>
        <dbReference type="Rhea" id="RHEA:24176"/>
        <dbReference type="Rhea" id="RHEA-COMP:10000"/>
        <dbReference type="Rhea" id="RHEA-COMP:10001"/>
        <dbReference type="Rhea" id="RHEA-COMP:13337"/>
        <dbReference type="Rhea" id="RHEA-COMP:13338"/>
        <dbReference type="Rhea" id="RHEA-COMP:13339"/>
        <dbReference type="Rhea" id="RHEA-COMP:13340"/>
        <dbReference type="ChEBI" id="CHEBI:15378"/>
        <dbReference type="ChEBI" id="CHEBI:29950"/>
        <dbReference type="ChEBI" id="CHEBI:30616"/>
        <dbReference type="ChEBI" id="CHEBI:33019"/>
        <dbReference type="ChEBI" id="CHEBI:33737"/>
        <dbReference type="ChEBI" id="CHEBI:33738"/>
        <dbReference type="ChEBI" id="CHEBI:61963"/>
        <dbReference type="ChEBI" id="CHEBI:65315"/>
        <dbReference type="ChEBI" id="CHEBI:136798"/>
        <dbReference type="ChEBI" id="CHEBI:456215"/>
        <dbReference type="EC" id="2.8.1.4"/>
    </reaction>
</comment>
<dbReference type="NCBIfam" id="TIGR00342">
    <property type="entry name" value="tRNA uracil 4-sulfurtransferase ThiI"/>
    <property type="match status" value="1"/>
</dbReference>
<name>E3GXC0_METFV</name>
<evidence type="ECO:0000256" key="5">
    <source>
        <dbReference type="ARBA" id="ARBA00022741"/>
    </source>
</evidence>
<dbReference type="InterPro" id="IPR050102">
    <property type="entry name" value="tRNA_sulfurtransferase_ThiI"/>
</dbReference>
<evidence type="ECO:0000256" key="7">
    <source>
        <dbReference type="ARBA" id="ARBA00022884"/>
    </source>
</evidence>
<proteinExistence type="inferred from homology"/>
<comment type="similarity">
    <text evidence="9">Belongs to the ThiI family.</text>
</comment>
<dbReference type="AlphaFoldDB" id="E3GXC0"/>
<dbReference type="GO" id="GO:0005524">
    <property type="term" value="F:ATP binding"/>
    <property type="evidence" value="ECO:0007669"/>
    <property type="project" value="UniProtKB-UniRule"/>
</dbReference>
<protein>
    <recommendedName>
        <fullName evidence="9">Probable tRNA sulfurtransferase</fullName>
        <ecNumber evidence="9">2.8.1.4</ecNumber>
    </recommendedName>
    <alternativeName>
        <fullName evidence="9">Sulfur carrier protein ThiS sulfurtransferase</fullName>
    </alternativeName>
    <alternativeName>
        <fullName evidence="9">Thiamine biosynthesis protein ThiI</fullName>
    </alternativeName>
    <alternativeName>
        <fullName evidence="9">tRNA 4-thiouridine synthase</fullName>
    </alternativeName>
</protein>
<evidence type="ECO:0000256" key="9">
    <source>
        <dbReference type="HAMAP-Rule" id="MF_00021"/>
    </source>
</evidence>
<evidence type="ECO:0000256" key="2">
    <source>
        <dbReference type="ARBA" id="ARBA00022490"/>
    </source>
</evidence>
<dbReference type="HOGENOM" id="CLU_037952_4_0_2"/>
<dbReference type="EMBL" id="CP002278">
    <property type="protein sequence ID" value="ADP76952.1"/>
    <property type="molecule type" value="Genomic_DNA"/>
</dbReference>
<feature type="binding site" evidence="9">
    <location>
        <begin position="205"/>
        <end position="206"/>
    </location>
    <ligand>
        <name>ATP</name>
        <dbReference type="ChEBI" id="CHEBI:30616"/>
    </ligand>
</feature>
<evidence type="ECO:0000256" key="4">
    <source>
        <dbReference type="ARBA" id="ARBA00022679"/>
    </source>
</evidence>
<dbReference type="GO" id="GO:0052837">
    <property type="term" value="P:thiazole biosynthetic process"/>
    <property type="evidence" value="ECO:0007669"/>
    <property type="project" value="TreeGrafter"/>
</dbReference>
<evidence type="ECO:0000313" key="11">
    <source>
        <dbReference type="EMBL" id="ADP76952.1"/>
    </source>
</evidence>
<reference evidence="11 12" key="1">
    <citation type="journal article" date="2010" name="Stand. Genomic Sci.">
        <title>Complete genome sequence of Methanothermus fervidus type strain (V24S).</title>
        <authorList>
            <person name="Anderson I."/>
            <person name="Djao O.D."/>
            <person name="Misra M."/>
            <person name="Chertkov O."/>
            <person name="Nolan M."/>
            <person name="Lucas S."/>
            <person name="Lapidus A."/>
            <person name="Del Rio T.G."/>
            <person name="Tice H."/>
            <person name="Cheng J.F."/>
            <person name="Tapia R."/>
            <person name="Han C."/>
            <person name="Goodwin L."/>
            <person name="Pitluck S."/>
            <person name="Liolios K."/>
            <person name="Ivanova N."/>
            <person name="Mavromatis K."/>
            <person name="Mikhailova N."/>
            <person name="Pati A."/>
            <person name="Brambilla E."/>
            <person name="Chen A."/>
            <person name="Palaniappan K."/>
            <person name="Land M."/>
            <person name="Hauser L."/>
            <person name="Chang Y.J."/>
            <person name="Jeffries C.D."/>
            <person name="Sikorski J."/>
            <person name="Spring S."/>
            <person name="Rohde M."/>
            <person name="Eichinger K."/>
            <person name="Huber H."/>
            <person name="Wirth R."/>
            <person name="Goker M."/>
            <person name="Detter J.C."/>
            <person name="Woyke T."/>
            <person name="Bristow J."/>
            <person name="Eisen J.A."/>
            <person name="Markowitz V."/>
            <person name="Hugenholtz P."/>
            <person name="Klenk H.P."/>
            <person name="Kyrpides N.C."/>
        </authorList>
    </citation>
    <scope>NUCLEOTIDE SEQUENCE [LARGE SCALE GENOMIC DNA]</scope>
    <source>
        <strain evidence="12">ATCC 43054 / DSM 2088 / JCM 10308 / V24 S</strain>
    </source>
</reference>
<dbReference type="SUPFAM" id="SSF143437">
    <property type="entry name" value="THUMP domain-like"/>
    <property type="match status" value="1"/>
</dbReference>
<dbReference type="GO" id="GO:0009228">
    <property type="term" value="P:thiamine biosynthetic process"/>
    <property type="evidence" value="ECO:0007669"/>
    <property type="project" value="UniProtKB-KW"/>
</dbReference>
<keyword evidence="7 9" id="KW-0694">RNA-binding</keyword>
<dbReference type="OrthoDB" id="372227at2157"/>
<evidence type="ECO:0000259" key="10">
    <source>
        <dbReference type="PROSITE" id="PS51165"/>
    </source>
</evidence>
<feature type="binding site" evidence="9">
    <location>
        <begin position="180"/>
        <end position="181"/>
    </location>
    <ligand>
        <name>ATP</name>
        <dbReference type="ChEBI" id="CHEBI:30616"/>
    </ligand>
</feature>
<dbReference type="Pfam" id="PF22025">
    <property type="entry name" value="ThiI_fer"/>
    <property type="match status" value="1"/>
</dbReference>
<dbReference type="PANTHER" id="PTHR43209">
    <property type="entry name" value="TRNA SULFURTRANSFERASE"/>
    <property type="match status" value="1"/>
</dbReference>
<dbReference type="GO" id="GO:0009229">
    <property type="term" value="P:thiamine diphosphate biosynthetic process"/>
    <property type="evidence" value="ECO:0007669"/>
    <property type="project" value="UniProtKB-UniRule"/>
</dbReference>
<keyword evidence="5 9" id="KW-0547">Nucleotide-binding</keyword>
<dbReference type="FunFam" id="3.40.50.620:FF:000053">
    <property type="entry name" value="Probable tRNA sulfurtransferase"/>
    <property type="match status" value="1"/>
</dbReference>
<comment type="function">
    <text evidence="9">Catalyzes the ATP-dependent transfer of a sulfur to tRNA to produce 4-thiouridine in position 8 of tRNAs, which functions as a near-UV photosensor. Also catalyzes the transfer of sulfur to the sulfur carrier protein ThiS, forming ThiS-thiocarboxylate. This is a step in the synthesis of thiazole, in the thiamine biosynthesis pathway. The sulfur is donated as persulfide by IscS.</text>
</comment>
<evidence type="ECO:0000256" key="3">
    <source>
        <dbReference type="ARBA" id="ARBA00022555"/>
    </source>
</evidence>
<keyword evidence="12" id="KW-1185">Reference proteome</keyword>
<dbReference type="InterPro" id="IPR014729">
    <property type="entry name" value="Rossmann-like_a/b/a_fold"/>
</dbReference>
<comment type="pathway">
    <text evidence="9">Cofactor biosynthesis; thiamine diphosphate biosynthesis.</text>
</comment>
<dbReference type="Gene3D" id="3.30.2130.30">
    <property type="match status" value="1"/>
</dbReference>
<keyword evidence="2 9" id="KW-0963">Cytoplasm</keyword>
<dbReference type="UniPathway" id="UPA00060"/>
<dbReference type="InterPro" id="IPR003720">
    <property type="entry name" value="tRNA_STrfase"/>
</dbReference>
<dbReference type="EC" id="2.8.1.4" evidence="9"/>
<feature type="domain" description="THUMP" evidence="10">
    <location>
        <begin position="58"/>
        <end position="162"/>
    </location>
</feature>
<dbReference type="Gene3D" id="3.40.50.620">
    <property type="entry name" value="HUPs"/>
    <property type="match status" value="1"/>
</dbReference>
<dbReference type="HAMAP" id="MF_00021">
    <property type="entry name" value="ThiI"/>
    <property type="match status" value="1"/>
</dbReference>
<dbReference type="GO" id="GO:0140741">
    <property type="term" value="F:tRNA-uracil-4 sulfurtransferase activity"/>
    <property type="evidence" value="ECO:0007669"/>
    <property type="project" value="UniProtKB-EC"/>
</dbReference>
<dbReference type="InterPro" id="IPR004114">
    <property type="entry name" value="THUMP_dom"/>
</dbReference>
<dbReference type="STRING" id="523846.Mfer_0149"/>
<dbReference type="Proteomes" id="UP000002315">
    <property type="component" value="Chromosome"/>
</dbReference>
<dbReference type="Pfam" id="PF02926">
    <property type="entry name" value="THUMP"/>
    <property type="match status" value="1"/>
</dbReference>
<sequence>MENFTYDLIIARYGEIGIKSPKVRKKFENKLVQNIKSSLNADIYIEDGRIFIYPKNFKKALKSLKRIFGIVSFSPAIKTSAEFNEIKNKLVDYVRRLGINKKMSFAIRPRRVGNHEFTSQDLAEFAGDVVVKETGAKVDLDNPDIEIFIEVRHENSYIYHEIVEGPGGLPVGTQGKVIGLLSGGIDSPVALYLMMKRGCSVTALHFDIRPFTIDGNIKKVKKISEVLESYSSGEFELLILKYGDVLKKIKKIAGKSTCIVCRHLMYKIAEKIAKKKNAHAIVDGSSLGQVASQTLPNILTTHYGIEIPILSPLIGMDKTEIRKIAEKIGTYEISCESPDICKAVPKHPVTYSTPKKLTSILDRMDVDEILKKY</sequence>
<dbReference type="KEGG" id="mfv:Mfer_0149"/>
<dbReference type="GO" id="GO:0004810">
    <property type="term" value="F:CCA tRNA nucleotidyltransferase activity"/>
    <property type="evidence" value="ECO:0007669"/>
    <property type="project" value="InterPro"/>
</dbReference>
<dbReference type="PROSITE" id="PS51165">
    <property type="entry name" value="THUMP"/>
    <property type="match status" value="1"/>
</dbReference>
<evidence type="ECO:0000313" key="12">
    <source>
        <dbReference type="Proteomes" id="UP000002315"/>
    </source>
</evidence>
<dbReference type="InterPro" id="IPR049962">
    <property type="entry name" value="THUMP_ThiI"/>
</dbReference>
<dbReference type="GO" id="GO:0005829">
    <property type="term" value="C:cytosol"/>
    <property type="evidence" value="ECO:0007669"/>
    <property type="project" value="TreeGrafter"/>
</dbReference>
<dbReference type="InterPro" id="IPR054173">
    <property type="entry name" value="ThiI_fer"/>
</dbReference>
<keyword evidence="4 9" id="KW-0808">Transferase</keyword>
<evidence type="ECO:0000256" key="8">
    <source>
        <dbReference type="ARBA" id="ARBA00022977"/>
    </source>
</evidence>
<dbReference type="PANTHER" id="PTHR43209:SF1">
    <property type="entry name" value="TRNA SULFURTRANSFERASE"/>
    <property type="match status" value="1"/>
</dbReference>
<dbReference type="InterPro" id="IPR020536">
    <property type="entry name" value="ThiI_AANH"/>
</dbReference>
<feature type="binding site" evidence="9">
    <location>
        <position position="293"/>
    </location>
    <ligand>
        <name>ATP</name>
        <dbReference type="ChEBI" id="CHEBI:30616"/>
    </ligand>
</feature>
<gene>
    <name evidence="9" type="primary">thiI</name>
    <name evidence="11" type="ordered locus">Mfer_0149</name>
</gene>
<dbReference type="GO" id="GO:0002937">
    <property type="term" value="P:tRNA 4-thiouridine biosynthesis"/>
    <property type="evidence" value="ECO:0007669"/>
    <property type="project" value="TreeGrafter"/>
</dbReference>
<comment type="catalytic activity">
    <reaction evidence="9">
        <text>[ThiS sulfur-carrier protein]-C-terminal Gly-Gly-AMP + S-sulfanyl-L-cysteinyl-[cysteine desulfurase] + AH2 = [ThiS sulfur-carrier protein]-C-terminal-Gly-aminoethanethioate + L-cysteinyl-[cysteine desulfurase] + A + AMP + 2 H(+)</text>
        <dbReference type="Rhea" id="RHEA:43340"/>
        <dbReference type="Rhea" id="RHEA-COMP:12157"/>
        <dbReference type="Rhea" id="RHEA-COMP:12158"/>
        <dbReference type="Rhea" id="RHEA-COMP:12910"/>
        <dbReference type="Rhea" id="RHEA-COMP:19908"/>
        <dbReference type="ChEBI" id="CHEBI:13193"/>
        <dbReference type="ChEBI" id="CHEBI:15378"/>
        <dbReference type="ChEBI" id="CHEBI:17499"/>
        <dbReference type="ChEBI" id="CHEBI:29950"/>
        <dbReference type="ChEBI" id="CHEBI:61963"/>
        <dbReference type="ChEBI" id="CHEBI:90618"/>
        <dbReference type="ChEBI" id="CHEBI:232372"/>
        <dbReference type="ChEBI" id="CHEBI:456215"/>
    </reaction>
</comment>
<keyword evidence="6 9" id="KW-0067">ATP-binding</keyword>
<dbReference type="SMART" id="SM00981">
    <property type="entry name" value="THUMP"/>
    <property type="match status" value="1"/>
</dbReference>
<feature type="binding site" evidence="9">
    <location>
        <position position="262"/>
    </location>
    <ligand>
        <name>ATP</name>
        <dbReference type="ChEBI" id="CHEBI:30616"/>
    </ligand>
</feature>